<keyword evidence="1" id="KW-0812">Transmembrane</keyword>
<sequence length="326" mass="36181">MSSPVFSRRIQVTQMDATGIGAIIFLCLAYSMLLMGAAVWLIDMDATGWYILLTMIAAVALFVLWLAGLVGVVNAWIWIEENWLPSTKGRPDPFNATTQVDIGENGLSVQGLGHVDWIDVLSIEGVPDSDNYLIVHTRPFRKLLLTTEVDALAPVINHYLELRGSSKTALAGALQTRAIVFCWRCFLAWIWAGYVLAGTMGLAILLTASNASLFKTMVALCVLVPLVAWLVWAIPFSRISLFSHSRVRAFEFDNTRLRSIDGAWHIDLQKARVSHRQVSGIGYEFDFLSIRSKVGQNLDLLLDGSSDQRELLSVLRQRGLLQQSTS</sequence>
<proteinExistence type="predicted"/>
<feature type="transmembrane region" description="Helical" evidence="1">
    <location>
        <begin position="186"/>
        <end position="208"/>
    </location>
</feature>
<dbReference type="Proteomes" id="UP000217154">
    <property type="component" value="Chromosome"/>
</dbReference>
<keyword evidence="1" id="KW-0472">Membrane</keyword>
<evidence type="ECO:0000256" key="1">
    <source>
        <dbReference type="SAM" id="Phobius"/>
    </source>
</evidence>
<feature type="transmembrane region" description="Helical" evidence="1">
    <location>
        <begin position="48"/>
        <end position="79"/>
    </location>
</feature>
<accession>A0A250DG02</accession>
<evidence type="ECO:0000313" key="2">
    <source>
        <dbReference type="EMBL" id="ATA53266.1"/>
    </source>
</evidence>
<dbReference type="AlphaFoldDB" id="A0A250DG02"/>
<reference evidence="2 3" key="1">
    <citation type="submission" date="2017-09" db="EMBL/GenBank/DDBJ databases">
        <title>The diverse metabolic capabilities of V. boronicumulans make it an excellent choice for continued studies on novel biodegradation.</title>
        <authorList>
            <person name="Sun S."/>
        </authorList>
    </citation>
    <scope>NUCLEOTIDE SEQUENCE [LARGE SCALE GENOMIC DNA]</scope>
    <source>
        <strain evidence="2 3">J1</strain>
    </source>
</reference>
<feature type="transmembrane region" description="Helical" evidence="1">
    <location>
        <begin position="214"/>
        <end position="236"/>
    </location>
</feature>
<feature type="transmembrane region" description="Helical" evidence="1">
    <location>
        <begin position="20"/>
        <end position="42"/>
    </location>
</feature>
<dbReference type="EMBL" id="CP023284">
    <property type="protein sequence ID" value="ATA53266.1"/>
    <property type="molecule type" value="Genomic_DNA"/>
</dbReference>
<organism evidence="2 3">
    <name type="scientific">Variovorax boronicumulans</name>
    <dbReference type="NCBI Taxonomy" id="436515"/>
    <lineage>
        <taxon>Bacteria</taxon>
        <taxon>Pseudomonadati</taxon>
        <taxon>Pseudomonadota</taxon>
        <taxon>Betaproteobacteria</taxon>
        <taxon>Burkholderiales</taxon>
        <taxon>Comamonadaceae</taxon>
        <taxon>Variovorax</taxon>
    </lineage>
</organism>
<name>A0A250DG02_9BURK</name>
<protein>
    <submittedName>
        <fullName evidence="2">Uncharacterized protein</fullName>
    </submittedName>
</protein>
<dbReference type="KEGG" id="vbo:CKY39_08620"/>
<gene>
    <name evidence="2" type="ORF">CKY39_08620</name>
</gene>
<evidence type="ECO:0000313" key="3">
    <source>
        <dbReference type="Proteomes" id="UP000217154"/>
    </source>
</evidence>
<keyword evidence="1" id="KW-1133">Transmembrane helix</keyword>